<gene>
    <name evidence="2" type="ORF">LCGC14_2112160</name>
</gene>
<feature type="non-terminal residue" evidence="2">
    <location>
        <position position="1"/>
    </location>
</feature>
<evidence type="ECO:0000313" key="2">
    <source>
        <dbReference type="EMBL" id="KKL69708.1"/>
    </source>
</evidence>
<dbReference type="Pfam" id="PF00753">
    <property type="entry name" value="Lactamase_B"/>
    <property type="match status" value="1"/>
</dbReference>
<proteinExistence type="predicted"/>
<dbReference type="InterPro" id="IPR001279">
    <property type="entry name" value="Metallo-B-lactamas"/>
</dbReference>
<dbReference type="AlphaFoldDB" id="A0A0F9E6P6"/>
<sequence>GSCHIIPAFGNVSVFETEEGLIIFDAPIKPLAPLALQKLRDLTDKQVKYIIFSHGHIDHSLLLICTIIFTPF</sequence>
<evidence type="ECO:0000259" key="1">
    <source>
        <dbReference type="Pfam" id="PF00753"/>
    </source>
</evidence>
<organism evidence="2">
    <name type="scientific">marine sediment metagenome</name>
    <dbReference type="NCBI Taxonomy" id="412755"/>
    <lineage>
        <taxon>unclassified sequences</taxon>
        <taxon>metagenomes</taxon>
        <taxon>ecological metagenomes</taxon>
    </lineage>
</organism>
<feature type="domain" description="Metallo-beta-lactamase" evidence="1">
    <location>
        <begin position="7"/>
        <end position="60"/>
    </location>
</feature>
<dbReference type="SUPFAM" id="SSF56281">
    <property type="entry name" value="Metallo-hydrolase/oxidoreductase"/>
    <property type="match status" value="1"/>
</dbReference>
<accession>A0A0F9E6P6</accession>
<comment type="caution">
    <text evidence="2">The sequence shown here is derived from an EMBL/GenBank/DDBJ whole genome shotgun (WGS) entry which is preliminary data.</text>
</comment>
<dbReference type="InterPro" id="IPR036866">
    <property type="entry name" value="RibonucZ/Hydroxyglut_hydro"/>
</dbReference>
<name>A0A0F9E6P6_9ZZZZ</name>
<dbReference type="EMBL" id="LAZR01026128">
    <property type="protein sequence ID" value="KKL69708.1"/>
    <property type="molecule type" value="Genomic_DNA"/>
</dbReference>
<protein>
    <recommendedName>
        <fullName evidence="1">Metallo-beta-lactamase domain-containing protein</fullName>
    </recommendedName>
</protein>
<dbReference type="Gene3D" id="3.60.15.10">
    <property type="entry name" value="Ribonuclease Z/Hydroxyacylglutathione hydrolase-like"/>
    <property type="match status" value="1"/>
</dbReference>
<reference evidence="2" key="1">
    <citation type="journal article" date="2015" name="Nature">
        <title>Complex archaea that bridge the gap between prokaryotes and eukaryotes.</title>
        <authorList>
            <person name="Spang A."/>
            <person name="Saw J.H."/>
            <person name="Jorgensen S.L."/>
            <person name="Zaremba-Niedzwiedzka K."/>
            <person name="Martijn J."/>
            <person name="Lind A.E."/>
            <person name="van Eijk R."/>
            <person name="Schleper C."/>
            <person name="Guy L."/>
            <person name="Ettema T.J."/>
        </authorList>
    </citation>
    <scope>NUCLEOTIDE SEQUENCE</scope>
</reference>